<dbReference type="EMBL" id="NZBU01000002">
    <property type="protein sequence ID" value="MAG21807.1"/>
    <property type="molecule type" value="Genomic_DNA"/>
</dbReference>
<dbReference type="AlphaFoldDB" id="A0A2D6M057"/>
<feature type="transmembrane region" description="Helical" evidence="1">
    <location>
        <begin position="306"/>
        <end position="323"/>
    </location>
</feature>
<gene>
    <name evidence="2" type="ORF">CL943_00685</name>
</gene>
<evidence type="ECO:0000256" key="1">
    <source>
        <dbReference type="SAM" id="Phobius"/>
    </source>
</evidence>
<sequence length="444" mass="49631">MGDYLNFKQYSKQELAVISSIVLFIFLFFSPVVSGDGFGYYALLESIGKDHTFPPNLENQIRFNAIASPGEPEATPNFVRFNEVTKKYVTHYAPGSALFSLPLYIVSLGLAEVPLLRIADDFFVNERGAPLVNQLGFTLTALLFVLGGLVLLVKFVREYFGKNASLAVLLAFFGTPLLWYASADIAYSHAFEVGLMTWFIYTILKSPSAKKEGIILGLLTITRYTAGIFALPMVLFYLFKKQYKNAAIFLGSFIPFVILMMLYFTVQFGSPFLAGFNTTAANNPAVFDSFLPVHIVEVLFDLSHGVLWWAPLVLVGIAGLWFFSNEKKWLLLSFVGLNFWVYSAWTAWHSGWSFGNRFVIILFPLIVLGIAQLLKQKPKLKVPLIVLSAYTLLLFVLFIASTPQLADPFNLQSLIAFWLADGRLLELPARLIGKISIVRAISLV</sequence>
<feature type="transmembrane region" description="Helical" evidence="1">
    <location>
        <begin position="214"/>
        <end position="239"/>
    </location>
</feature>
<accession>A0A2D6M057</accession>
<organism evidence="2 3">
    <name type="scientific">Candidatus Iainarchaeum sp</name>
    <dbReference type="NCBI Taxonomy" id="3101447"/>
    <lineage>
        <taxon>Archaea</taxon>
        <taxon>Candidatus Iainarchaeota</taxon>
        <taxon>Candidatus Iainarchaeia</taxon>
        <taxon>Candidatus Iainarchaeales</taxon>
        <taxon>Candidatus Iainarchaeaceae</taxon>
        <taxon>Candidatus Iainarchaeum</taxon>
    </lineage>
</organism>
<proteinExistence type="predicted"/>
<comment type="caution">
    <text evidence="2">The sequence shown here is derived from an EMBL/GenBank/DDBJ whole genome shotgun (WGS) entry which is preliminary data.</text>
</comment>
<feature type="transmembrane region" description="Helical" evidence="1">
    <location>
        <begin position="164"/>
        <end position="182"/>
    </location>
</feature>
<protein>
    <recommendedName>
        <fullName evidence="4">Glycosyltransferase RgtA/B/C/D-like domain-containing protein</fullName>
    </recommendedName>
</protein>
<keyword evidence="1" id="KW-1133">Transmembrane helix</keyword>
<feature type="transmembrane region" description="Helical" evidence="1">
    <location>
        <begin position="89"/>
        <end position="111"/>
    </location>
</feature>
<reference evidence="3" key="1">
    <citation type="submission" date="2017-09" db="EMBL/GenBank/DDBJ databases">
        <title>The Reconstruction of 2,631 Draft Metagenome-Assembled Genomes from the Global Oceans.</title>
        <authorList>
            <person name="Tully B.J."/>
            <person name="Graham E.D."/>
            <person name="Heidelberg J.F."/>
        </authorList>
    </citation>
    <scope>NUCLEOTIDE SEQUENCE [LARGE SCALE GENOMIC DNA]</scope>
</reference>
<name>A0A2D6M057_9ARCH</name>
<feature type="transmembrane region" description="Helical" evidence="1">
    <location>
        <begin position="246"/>
        <end position="266"/>
    </location>
</feature>
<evidence type="ECO:0000313" key="2">
    <source>
        <dbReference type="EMBL" id="MAG21807.1"/>
    </source>
</evidence>
<feature type="transmembrane region" description="Helical" evidence="1">
    <location>
        <begin position="330"/>
        <end position="348"/>
    </location>
</feature>
<feature type="transmembrane region" description="Helical" evidence="1">
    <location>
        <begin position="15"/>
        <end position="43"/>
    </location>
</feature>
<keyword evidence="1" id="KW-0812">Transmembrane</keyword>
<evidence type="ECO:0008006" key="4">
    <source>
        <dbReference type="Google" id="ProtNLM"/>
    </source>
</evidence>
<feature type="transmembrane region" description="Helical" evidence="1">
    <location>
        <begin position="354"/>
        <end position="374"/>
    </location>
</feature>
<feature type="transmembrane region" description="Helical" evidence="1">
    <location>
        <begin position="131"/>
        <end position="152"/>
    </location>
</feature>
<dbReference type="Proteomes" id="UP000226592">
    <property type="component" value="Unassembled WGS sequence"/>
</dbReference>
<evidence type="ECO:0000313" key="3">
    <source>
        <dbReference type="Proteomes" id="UP000226592"/>
    </source>
</evidence>
<feature type="transmembrane region" description="Helical" evidence="1">
    <location>
        <begin position="381"/>
        <end position="400"/>
    </location>
</feature>
<keyword evidence="1" id="KW-0472">Membrane</keyword>